<dbReference type="Pfam" id="PF10011">
    <property type="entry name" value="DUF2254"/>
    <property type="match status" value="1"/>
</dbReference>
<keyword evidence="1" id="KW-0472">Membrane</keyword>
<reference evidence="2 3" key="1">
    <citation type="submission" date="2020-08" db="EMBL/GenBank/DDBJ databases">
        <title>Genomic Encyclopedia of Type Strains, Phase IV (KMG-IV): sequencing the most valuable type-strain genomes for metagenomic binning, comparative biology and taxonomic classification.</title>
        <authorList>
            <person name="Goeker M."/>
        </authorList>
    </citation>
    <scope>NUCLEOTIDE SEQUENCE [LARGE SCALE GENOMIC DNA]</scope>
    <source>
        <strain evidence="2 3">DSM 24194</strain>
    </source>
</reference>
<feature type="transmembrane region" description="Helical" evidence="1">
    <location>
        <begin position="103"/>
        <end position="126"/>
    </location>
</feature>
<dbReference type="EMBL" id="JACICF010000002">
    <property type="protein sequence ID" value="MBB3764857.1"/>
    <property type="molecule type" value="Genomic_DNA"/>
</dbReference>
<evidence type="ECO:0000313" key="2">
    <source>
        <dbReference type="EMBL" id="MBB3764857.1"/>
    </source>
</evidence>
<accession>A0A839Z444</accession>
<protein>
    <submittedName>
        <fullName evidence="2">Putative membrane protein</fullName>
    </submittedName>
</protein>
<comment type="caution">
    <text evidence="2">The sequence shown here is derived from an EMBL/GenBank/DDBJ whole genome shotgun (WGS) entry which is preliminary data.</text>
</comment>
<name>A0A839Z444_9SPHN</name>
<feature type="transmembrane region" description="Helical" evidence="1">
    <location>
        <begin position="56"/>
        <end position="82"/>
    </location>
</feature>
<feature type="transmembrane region" description="Helical" evidence="1">
    <location>
        <begin position="15"/>
        <end position="36"/>
    </location>
</feature>
<dbReference type="AlphaFoldDB" id="A0A839Z444"/>
<keyword evidence="1" id="KW-0812">Transmembrane</keyword>
<gene>
    <name evidence="2" type="ORF">FHS50_001919</name>
</gene>
<keyword evidence="3" id="KW-1185">Reference proteome</keyword>
<evidence type="ECO:0000313" key="3">
    <source>
        <dbReference type="Proteomes" id="UP000578569"/>
    </source>
</evidence>
<dbReference type="Proteomes" id="UP000578569">
    <property type="component" value="Unassembled WGS sequence"/>
</dbReference>
<dbReference type="InterPro" id="IPR018723">
    <property type="entry name" value="DUF2254_membrane"/>
</dbReference>
<organism evidence="2 3">
    <name type="scientific">Sphingomicrobium lutaoense</name>
    <dbReference type="NCBI Taxonomy" id="515949"/>
    <lineage>
        <taxon>Bacteria</taxon>
        <taxon>Pseudomonadati</taxon>
        <taxon>Pseudomonadota</taxon>
        <taxon>Alphaproteobacteria</taxon>
        <taxon>Sphingomonadales</taxon>
        <taxon>Sphingomonadaceae</taxon>
        <taxon>Sphingomicrobium</taxon>
    </lineage>
</organism>
<dbReference type="RefSeq" id="WP_183934217.1">
    <property type="nucleotide sequence ID" value="NZ_JACICF010000002.1"/>
</dbReference>
<proteinExistence type="predicted"/>
<evidence type="ECO:0000256" key="1">
    <source>
        <dbReference type="SAM" id="Phobius"/>
    </source>
</evidence>
<feature type="transmembrane region" description="Helical" evidence="1">
    <location>
        <begin position="132"/>
        <end position="153"/>
    </location>
</feature>
<sequence length="415" mass="44629">MPRWRWFIQQLVRRIWFRAAAISAGSVLIALAAAWLAPIIPYEFSVTMGADAVDDILTILASSMLAVTTFSLTAMVAAFSGAAQMGSPRATELLIEDAAAQNAISTFLGGFLFAIVGLVALSSQLYGPQGRVVLFIGTIGVIVWISITLLRWIAQLSTFGRVGDTIKRVERQAIAALDAYPGPTLFAGRVETHAPEAAAQSFSCDRTGYVAHVDRGKLSSLVRDEGAQLHLVSAAGHFVDPGLPVAWADAPVEGLTDEMVCDAFSIARSRDFDQDPRFGMVVLAEVASRALSPAVNDPGTAIASLVAGQRVLDHFIDPERPPSPPLPGLVDMPLSLQEMVEDLVLPIARDGAGVVEVGMQVQKLLGSLARRCPGARKWLLEMAEHCLERSRAAMADEMEKQRLGRAYRRAFDIPA</sequence>
<keyword evidence="1" id="KW-1133">Transmembrane helix</keyword>